<keyword evidence="2" id="KW-1185">Reference proteome</keyword>
<evidence type="ECO:0000313" key="1">
    <source>
        <dbReference type="EMBL" id="PHJ25951.1"/>
    </source>
</evidence>
<organism evidence="1 2">
    <name type="scientific">Cystoisospora suis</name>
    <dbReference type="NCBI Taxonomy" id="483139"/>
    <lineage>
        <taxon>Eukaryota</taxon>
        <taxon>Sar</taxon>
        <taxon>Alveolata</taxon>
        <taxon>Apicomplexa</taxon>
        <taxon>Conoidasida</taxon>
        <taxon>Coccidia</taxon>
        <taxon>Eucoccidiorida</taxon>
        <taxon>Eimeriorina</taxon>
        <taxon>Sarcocystidae</taxon>
        <taxon>Cystoisospora</taxon>
    </lineage>
</organism>
<dbReference type="RefSeq" id="XP_067927597.1">
    <property type="nucleotide sequence ID" value="XM_068060431.1"/>
</dbReference>
<dbReference type="VEuPathDB" id="ToxoDB:CSUI_000197"/>
<name>A0A2C6KPN4_9APIC</name>
<proteinExistence type="predicted"/>
<protein>
    <submittedName>
        <fullName evidence="1">Uncharacterized protein</fullName>
    </submittedName>
</protein>
<feature type="non-terminal residue" evidence="1">
    <location>
        <position position="1"/>
    </location>
</feature>
<dbReference type="AlphaFoldDB" id="A0A2C6KPN4"/>
<gene>
    <name evidence="1" type="ORF">CSUI_000197</name>
</gene>
<dbReference type="Proteomes" id="UP000221165">
    <property type="component" value="Unassembled WGS sequence"/>
</dbReference>
<reference evidence="1 2" key="1">
    <citation type="journal article" date="2017" name="Int. J. Parasitol.">
        <title>The genome of the protozoan parasite Cystoisospora suis and a reverse vaccinology approach to identify vaccine candidates.</title>
        <authorList>
            <person name="Palmieri N."/>
            <person name="Shrestha A."/>
            <person name="Ruttkowski B."/>
            <person name="Beck T."/>
            <person name="Vogl C."/>
            <person name="Tomley F."/>
            <person name="Blake D.P."/>
            <person name="Joachim A."/>
        </authorList>
    </citation>
    <scope>NUCLEOTIDE SEQUENCE [LARGE SCALE GENOMIC DNA]</scope>
    <source>
        <strain evidence="1 2">Wien I</strain>
    </source>
</reference>
<dbReference type="EMBL" id="MIGC01000090">
    <property type="protein sequence ID" value="PHJ25951.1"/>
    <property type="molecule type" value="Genomic_DNA"/>
</dbReference>
<sequence length="101" mass="10754">RREEKVPARDAASRGKRSFLASHLSHASIVAPSELGRGTDTANTKTHTGSLTKTAIAERGGWGDFKPPHVATHVNSGTTASTRSDLLSEAKRLRTASSIFD</sequence>
<accession>A0A2C6KPN4</accession>
<evidence type="ECO:0000313" key="2">
    <source>
        <dbReference type="Proteomes" id="UP000221165"/>
    </source>
</evidence>
<comment type="caution">
    <text evidence="1">The sequence shown here is derived from an EMBL/GenBank/DDBJ whole genome shotgun (WGS) entry which is preliminary data.</text>
</comment>
<dbReference type="GeneID" id="94423642"/>